<evidence type="ECO:0000256" key="13">
    <source>
        <dbReference type="PROSITE-ProRule" id="PRU00076"/>
    </source>
</evidence>
<feature type="region of interest" description="Disordered" evidence="14">
    <location>
        <begin position="138"/>
        <end position="237"/>
    </location>
</feature>
<dbReference type="SUPFAM" id="SSF49464">
    <property type="entry name" value="Carboxypeptidase regulatory domain-like"/>
    <property type="match status" value="1"/>
</dbReference>
<evidence type="ECO:0000256" key="9">
    <source>
        <dbReference type="ARBA" id="ARBA00023136"/>
    </source>
</evidence>
<feature type="disulfide bond" evidence="13">
    <location>
        <begin position="410"/>
        <end position="419"/>
    </location>
</feature>
<protein>
    <submittedName>
        <fullName evidence="18">Teneurin transmembrane protein 2a</fullName>
    </submittedName>
</protein>
<dbReference type="Pfam" id="PF23106">
    <property type="entry name" value="EGF_Teneurin"/>
    <property type="match status" value="1"/>
</dbReference>
<proteinExistence type="inferred from homology"/>
<keyword evidence="6 15" id="KW-0812">Transmembrane</keyword>
<dbReference type="SUPFAM" id="SSF101898">
    <property type="entry name" value="NHL repeat"/>
    <property type="match status" value="1"/>
</dbReference>
<dbReference type="Pfam" id="PF25020">
    <property type="entry name" value="TTR_TEN1-4"/>
    <property type="match status" value="1"/>
</dbReference>
<dbReference type="InterPro" id="IPR009471">
    <property type="entry name" value="Ten_N"/>
</dbReference>
<dbReference type="GO" id="GO:0005783">
    <property type="term" value="C:endoplasmic reticulum"/>
    <property type="evidence" value="ECO:0007669"/>
    <property type="project" value="UniProtKB-SubCell"/>
</dbReference>
<dbReference type="GO" id="GO:0007157">
    <property type="term" value="P:heterophilic cell-cell adhesion via plasma membrane cell adhesion molecules"/>
    <property type="evidence" value="ECO:0007669"/>
    <property type="project" value="TreeGrafter"/>
</dbReference>
<evidence type="ECO:0000313" key="18">
    <source>
        <dbReference type="Ensembl" id="ENSGMOP00000046078.1"/>
    </source>
</evidence>
<dbReference type="GO" id="GO:0007165">
    <property type="term" value="P:signal transduction"/>
    <property type="evidence" value="ECO:0007669"/>
    <property type="project" value="InterPro"/>
</dbReference>
<dbReference type="GO" id="GO:0045211">
    <property type="term" value="C:postsynaptic membrane"/>
    <property type="evidence" value="ECO:0007669"/>
    <property type="project" value="UniProtKB-SubCell"/>
</dbReference>
<organism evidence="18 19">
    <name type="scientific">Gadus morhua</name>
    <name type="common">Atlantic cod</name>
    <dbReference type="NCBI Taxonomy" id="8049"/>
    <lineage>
        <taxon>Eukaryota</taxon>
        <taxon>Metazoa</taxon>
        <taxon>Chordata</taxon>
        <taxon>Craniata</taxon>
        <taxon>Vertebrata</taxon>
        <taxon>Euteleostomi</taxon>
        <taxon>Actinopterygii</taxon>
        <taxon>Neopterygii</taxon>
        <taxon>Teleostei</taxon>
        <taxon>Neoteleostei</taxon>
        <taxon>Acanthomorphata</taxon>
        <taxon>Zeiogadaria</taxon>
        <taxon>Gadariae</taxon>
        <taxon>Gadiformes</taxon>
        <taxon>Gadoidei</taxon>
        <taxon>Gadidae</taxon>
        <taxon>Gadus</taxon>
    </lineage>
</organism>
<evidence type="ECO:0000313" key="19">
    <source>
        <dbReference type="Proteomes" id="UP000694546"/>
    </source>
</evidence>
<evidence type="ECO:0000256" key="12">
    <source>
        <dbReference type="ARBA" id="ARBA00023273"/>
    </source>
</evidence>
<dbReference type="InterPro" id="IPR056823">
    <property type="entry name" value="TEN-like_YD-shell"/>
</dbReference>
<feature type="domain" description="EGF-like" evidence="16">
    <location>
        <begin position="385"/>
        <end position="420"/>
    </location>
</feature>
<feature type="disulfide bond" evidence="13">
    <location>
        <begin position="389"/>
        <end position="399"/>
    </location>
</feature>
<feature type="region of interest" description="Disordered" evidence="14">
    <location>
        <begin position="1"/>
        <end position="36"/>
    </location>
</feature>
<dbReference type="GO" id="GO:0005509">
    <property type="term" value="F:calcium ion binding"/>
    <property type="evidence" value="ECO:0007669"/>
    <property type="project" value="InterPro"/>
</dbReference>
<keyword evidence="12" id="KW-0966">Cell projection</keyword>
<dbReference type="Proteomes" id="UP000694546">
    <property type="component" value="Chromosome 10"/>
</dbReference>
<evidence type="ECO:0000256" key="8">
    <source>
        <dbReference type="ARBA" id="ARBA00022989"/>
    </source>
</evidence>
<dbReference type="InterPro" id="IPR057627">
    <property type="entry name" value="FN-plug_TEN1-4"/>
</dbReference>
<dbReference type="Pfam" id="PF25021">
    <property type="entry name" value="TEN_NHL"/>
    <property type="match status" value="1"/>
</dbReference>
<dbReference type="Gene3D" id="2.120.10.30">
    <property type="entry name" value="TolB, C-terminal domain"/>
    <property type="match status" value="2"/>
</dbReference>
<evidence type="ECO:0000256" key="7">
    <source>
        <dbReference type="ARBA" id="ARBA00022737"/>
    </source>
</evidence>
<evidence type="ECO:0000256" key="5">
    <source>
        <dbReference type="ARBA" id="ARBA00022536"/>
    </source>
</evidence>
<evidence type="ECO:0000256" key="3">
    <source>
        <dbReference type="ARBA" id="ARBA00009385"/>
    </source>
</evidence>
<dbReference type="Ensembl" id="ENSGMOT00000062138.1">
    <property type="protein sequence ID" value="ENSGMOP00000046078.1"/>
    <property type="gene ID" value="ENSGMOG00000003000.2"/>
</dbReference>
<dbReference type="GO" id="GO:0030426">
    <property type="term" value="C:growth cone"/>
    <property type="evidence" value="ECO:0007669"/>
    <property type="project" value="UniProtKB-SubCell"/>
</dbReference>
<keyword evidence="19" id="KW-1185">Reference proteome</keyword>
<reference evidence="18" key="1">
    <citation type="submission" date="2025-08" db="UniProtKB">
        <authorList>
            <consortium name="Ensembl"/>
        </authorList>
    </citation>
    <scope>IDENTIFICATION</scope>
</reference>
<dbReference type="GO" id="GO:0043197">
    <property type="term" value="C:dendritic spine"/>
    <property type="evidence" value="ECO:0007669"/>
    <property type="project" value="UniProtKB-SubCell"/>
</dbReference>
<feature type="compositionally biased region" description="Basic and acidic residues" evidence="14">
    <location>
        <begin position="167"/>
        <end position="177"/>
    </location>
</feature>
<feature type="domain" description="Teneurin N-terminal" evidence="17">
    <location>
        <begin position="1"/>
        <end position="314"/>
    </location>
</feature>
<name>A0A8C5BHC5_GADMO</name>
<keyword evidence="5 13" id="KW-0245">EGF-like domain</keyword>
<dbReference type="GO" id="GO:0050839">
    <property type="term" value="F:cell adhesion molecule binding"/>
    <property type="evidence" value="ECO:0007669"/>
    <property type="project" value="TreeGrafter"/>
</dbReference>
<feature type="transmembrane region" description="Helical" evidence="15">
    <location>
        <begin position="314"/>
        <end position="334"/>
    </location>
</feature>
<dbReference type="InterPro" id="IPR022385">
    <property type="entry name" value="Rhs_assc_core"/>
</dbReference>
<dbReference type="Pfam" id="PF15636">
    <property type="entry name" value="Tox-GHH"/>
    <property type="match status" value="1"/>
</dbReference>
<keyword evidence="8 15" id="KW-1133">Transmembrane helix</keyword>
<dbReference type="Pfam" id="PF23538">
    <property type="entry name" value="Teneurin_ABD"/>
    <property type="match status" value="1"/>
</dbReference>
<keyword evidence="10 13" id="KW-1015">Disulfide bond</keyword>
<dbReference type="Pfam" id="PF06484">
    <property type="entry name" value="Ten_N"/>
    <property type="match status" value="2"/>
</dbReference>
<keyword evidence="9 15" id="KW-0472">Membrane</keyword>
<evidence type="ECO:0000256" key="11">
    <source>
        <dbReference type="ARBA" id="ARBA00023180"/>
    </source>
</evidence>
<evidence type="ECO:0000256" key="10">
    <source>
        <dbReference type="ARBA" id="ARBA00023157"/>
    </source>
</evidence>
<keyword evidence="4" id="KW-1003">Cell membrane</keyword>
<dbReference type="PANTHER" id="PTHR11219">
    <property type="entry name" value="TENEURIN AND N-ACETYLGLUCOSAMINE-1-PHOSPHODIESTER ALPHA-N-ACETYLGLUCOSAMINIDASE"/>
    <property type="match status" value="1"/>
</dbReference>
<dbReference type="PANTHER" id="PTHR11219:SF8">
    <property type="entry name" value="TENEURIN-2"/>
    <property type="match status" value="1"/>
</dbReference>
<dbReference type="PROSITE" id="PS00022">
    <property type="entry name" value="EGF_1"/>
    <property type="match status" value="1"/>
</dbReference>
<dbReference type="Gene3D" id="2.180.10.10">
    <property type="entry name" value="RHS repeat-associated core"/>
    <property type="match status" value="1"/>
</dbReference>
<dbReference type="GeneTree" id="ENSGT01030000234566"/>
<evidence type="ECO:0000256" key="14">
    <source>
        <dbReference type="SAM" id="MobiDB-lite"/>
    </source>
</evidence>
<dbReference type="PROSITE" id="PS01186">
    <property type="entry name" value="EGF_2"/>
    <property type="match status" value="1"/>
</dbReference>
<keyword evidence="11" id="KW-0325">Glycoprotein</keyword>
<dbReference type="Gene3D" id="2.10.25.10">
    <property type="entry name" value="Laminin"/>
    <property type="match status" value="1"/>
</dbReference>
<sequence length="2328" mass="257899">MDLKDRRNRSLNRGRCPKDPHYNTSSLDTDECRVPTQKSYSSSETLKAFDHEQRLHYGGCVTDLVHHEADEYSRQGTFTLAELGACEPNPQPHPAAAPYCPDLHLLQRGYALGAGSDADSDPEGPLSPERAIQLWSAQGGRAGGKSRRSSGVSSHENSALTLTDSDNDNKSDDESGRRANNHHSQSTLRPPLPPPHNHQSLSHHSANSLNRNTLRGGRNPIHAPAPGPGDGPTTPESVQLQDSWVLNSNVPLETRHFLFKTSSGTTPLFSSSSPGYPLTSGTVYSPPPRLLPRNTFSRSAFKLKKPSKYCSWKCAAVTAITAAALLAILLSYFIGRSLSRCMSPPSLLLQPSPHTPSAAHTRMHDTQRGGGGGRCSWLGRGCGEHANGCPNLCNGNGQCTMGQQSWHCECQTGWRGPGCSVAMETSCADNKDNEGDGLTDCMDPDCCIQSPCQNSPLCRGSRDPLQVIQQSPLAQPRVRSFYDRVKMLVGRDSTHIIPGENPFNSSLASLIRGQVLTTDGTPLVGVNVSFVNYPHYGYTLTRQDGTFDLIANGGASLTLRFERAPFLSQERTVWLPWSRFYAMDTLVLKTEENTIPGCDLSGFVRPDPLVVASPLSSFFSSNPGEKPIIPETQVLHEQIEVPGTGLKLCHLSSRTQGYHTLLKVTMSPAVVSMGLLKVHLMVAVEGHLFQKWFHASPNLAYTYIWDKTDAYGQRVYGLSEAVVSVGYEYESCASLILWEKRTATLQGFELEPTNLGGWSLDKHHVLNTRILHKGNGENIFVTEQPPVITSTMGNGRRRSISCPSCNGLADGNKLLAPVALATGIDGSLYVGDLNFVRRIYPSMNTTGILELSNNPTHKYFLAVDPVTGSLFISDTNSRRIYRVRSLTGGRLLSDNAEVVAGTGEQCLPFDERCGDGGKATEATLMSPKGIAVDKNGLMYFVDATMIRKVDQNGIISTLLGANDLTSVRPLSCDSSMDVSQVRLEWPTDLAVNPMDNSLYVLENNVILRITENHQVSIIAGRPMHCQVPGIDYSLSKLAIHTALESATAIALSHTGILYLAETDEKKINRVRQVSTSGEISLLAGATSDCDCKNDVNCNCFYGDEGYAPDAGLNSPASLAVSPDGTLFIADLNNIRIRAVRANRPGPYEVASPREQELYIFNQEGLHVQTVSLVTGEPLYNFTYGADGELATLTDNCNNTLRVRRDGLGQGGGAGLLRLVLLPENQVVTLGLDPTGGLRSVSALGQEVALLGYSGSTGLLATKADETGWTTFYQYDSEGRLTNVTYPTGMVTSLHREIERSINIDVESSSRDDDVTIVTNLSSVEASYTVVQDQVRNSYQLCNNGTLRVMYANGMGISFHTEPHILAGSVSPTIGRRNITLPTDNGLNSIEWRLRKEQTKGRITVFGRKLRAHGRNLLSIDYDRNTRTEKIYDDHRKFTLRIMYDAQGRPAMWLPSSSLAVVNVSYSSTGQLVGLQRGSMSERTEFDPQGRVVSRAFVDGKVWSYSYLDKSMVLLLQSQRQYVFEFDKSGRVTAVTMPSVARHTMFTHVSVGYIRNTYTPPESNASIIHDFSEDGRPQATHFLGTGRRVLYKYGKLAKLSEIVYDSTAVTFGYDETAGVLKMVNLQSGGFSCTIRYRKMGPLIDKQIYRFSEEGMVNARFDYTYHDNSFRIASMKPVISETPLPVDLYRYDEISGKVEHFGKFGVIYYDINQIITTAVMTLSKHFDTHGRIKEVQYEIFRSLMYWMTVQYDSMGRVVKRELKIGPYANTTQYRYEYDGDGQLSGVKVNDWSTWRYSYDLNGNLHLLNPGNSARIMPLRYDLRDRITRLGDVQYRLDEDGFLSQRGSDVFDYNSKGQLLRAYNRGPGGWSVQYHYDGLGRRVSTRNSLGQHLQFFYADLNHPARVTHIFNHSSSEISCLYYDLQGHLFAMEVSSGEEYYIASDNTGTPLAVFSSNGQMIKQVQYTAYGEVYLDSNPEFQLVVGFHGGLYDSLTKLVHFTQRDYDVLAGRWTSPDYATWPKIGKDPAPFNLYMFKNNNPLSDMLDIKNYVTDVKSWLVMFGFQLSNIIPGFPRHSFYFVEPPYELQLITGVQQAAERHNQAFMALEGRLLNKDRRGRRDKPGHWFGTSTPIIGRGVMLALKEGRVVAGVSSVASDDSRKVALVLNGALYLEGTHYTQDGRDCHFFVKVGAADGDLLALGLTNGRKSLESGVNVTVSSRSRRGATVEFAAPSLALSVRYGLALDVVDEEKVRLLEQARQRALSGAWSREQQRVRDGKEGSRLWTEGERQQLLTSGRVQGYDGYYILPVEQYPELADSSNNIQFLRQNEMGRR</sequence>
<dbReference type="GO" id="GO:0005794">
    <property type="term" value="C:Golgi apparatus"/>
    <property type="evidence" value="ECO:0007669"/>
    <property type="project" value="UniProtKB-SubCell"/>
</dbReference>
<dbReference type="CDD" id="cd00054">
    <property type="entry name" value="EGF_CA"/>
    <property type="match status" value="1"/>
</dbReference>
<dbReference type="GO" id="GO:0016605">
    <property type="term" value="C:PML body"/>
    <property type="evidence" value="ECO:0007669"/>
    <property type="project" value="UniProtKB-SubCell"/>
</dbReference>
<dbReference type="InterPro" id="IPR008969">
    <property type="entry name" value="CarboxyPept-like_regulatory"/>
</dbReference>
<evidence type="ECO:0000256" key="6">
    <source>
        <dbReference type="ARBA" id="ARBA00022692"/>
    </source>
</evidence>
<comment type="similarity">
    <text evidence="3">Belongs to the tenascin family. Teneurin subfamily.</text>
</comment>
<evidence type="ECO:0000256" key="2">
    <source>
        <dbReference type="ARBA" id="ARBA00004316"/>
    </source>
</evidence>
<feature type="compositionally biased region" description="Basic residues" evidence="14">
    <location>
        <begin position="1"/>
        <end position="12"/>
    </location>
</feature>
<dbReference type="InterPro" id="IPR051216">
    <property type="entry name" value="Teneurin"/>
</dbReference>
<dbReference type="NCBIfam" id="TIGR03696">
    <property type="entry name" value="Rhs_assc_core"/>
    <property type="match status" value="1"/>
</dbReference>
<accession>A0A8C5BHC5</accession>
<dbReference type="GO" id="GO:0046982">
    <property type="term" value="F:protein heterodimerization activity"/>
    <property type="evidence" value="ECO:0007669"/>
    <property type="project" value="TreeGrafter"/>
</dbReference>
<comment type="caution">
    <text evidence="13">Lacks conserved residue(s) required for the propagation of feature annotation.</text>
</comment>
<dbReference type="GO" id="GO:0042803">
    <property type="term" value="F:protein homodimerization activity"/>
    <property type="evidence" value="ECO:0007669"/>
    <property type="project" value="TreeGrafter"/>
</dbReference>
<dbReference type="GO" id="GO:0048666">
    <property type="term" value="P:neuron development"/>
    <property type="evidence" value="ECO:0007669"/>
    <property type="project" value="TreeGrafter"/>
</dbReference>
<dbReference type="NCBIfam" id="TIGR01643">
    <property type="entry name" value="YD_repeat_2x"/>
    <property type="match status" value="2"/>
</dbReference>
<dbReference type="InterPro" id="IPR056820">
    <property type="entry name" value="TEN_TTR-like"/>
</dbReference>
<reference evidence="18" key="2">
    <citation type="submission" date="2025-09" db="UniProtKB">
        <authorList>
            <consortium name="Ensembl"/>
        </authorList>
    </citation>
    <scope>IDENTIFICATION</scope>
</reference>
<dbReference type="GO" id="GO:0042734">
    <property type="term" value="C:presynaptic membrane"/>
    <property type="evidence" value="ECO:0007669"/>
    <property type="project" value="UniProtKB-SubCell"/>
</dbReference>
<feature type="compositionally biased region" description="Polar residues" evidence="14">
    <location>
        <begin position="197"/>
        <end position="213"/>
    </location>
</feature>
<dbReference type="Pfam" id="PF25023">
    <property type="entry name" value="TEN_YD-shell"/>
    <property type="match status" value="1"/>
</dbReference>
<dbReference type="InterPro" id="IPR006530">
    <property type="entry name" value="YD"/>
</dbReference>
<dbReference type="PROSITE" id="PS51361">
    <property type="entry name" value="TENEURIN_N"/>
    <property type="match status" value="1"/>
</dbReference>
<comment type="subcellular location">
    <subcellularLocation>
        <location evidence="1">Cell membrane</location>
        <topology evidence="1">Single-pass membrane protein</topology>
    </subcellularLocation>
    <subcellularLocation>
        <location evidence="2">Cell projection</location>
    </subcellularLocation>
</comment>
<evidence type="ECO:0000256" key="4">
    <source>
        <dbReference type="ARBA" id="ARBA00022475"/>
    </source>
</evidence>
<evidence type="ECO:0000259" key="16">
    <source>
        <dbReference type="PROSITE" id="PS50026"/>
    </source>
</evidence>
<dbReference type="InterPro" id="IPR056822">
    <property type="entry name" value="TEN_NHL"/>
</dbReference>
<dbReference type="Pfam" id="PF24329">
    <property type="entry name" value="FN-plug_TEN1-4"/>
    <property type="match status" value="1"/>
</dbReference>
<evidence type="ECO:0000256" key="1">
    <source>
        <dbReference type="ARBA" id="ARBA00004162"/>
    </source>
</evidence>
<dbReference type="GO" id="GO:0030175">
    <property type="term" value="C:filopodium"/>
    <property type="evidence" value="ECO:0007669"/>
    <property type="project" value="UniProtKB-SubCell"/>
</dbReference>
<dbReference type="InterPro" id="IPR011042">
    <property type="entry name" value="6-blade_b-propeller_TolB-like"/>
</dbReference>
<dbReference type="PROSITE" id="PS50026">
    <property type="entry name" value="EGF_3"/>
    <property type="match status" value="1"/>
</dbReference>
<evidence type="ECO:0000259" key="17">
    <source>
        <dbReference type="PROSITE" id="PS51361"/>
    </source>
</evidence>
<dbReference type="InterPro" id="IPR028916">
    <property type="entry name" value="Tox-GHH_dom"/>
</dbReference>
<evidence type="ECO:0000256" key="15">
    <source>
        <dbReference type="SAM" id="Phobius"/>
    </source>
</evidence>
<dbReference type="InterPro" id="IPR000742">
    <property type="entry name" value="EGF"/>
</dbReference>
<keyword evidence="7" id="KW-0677">Repeat</keyword>